<keyword evidence="4" id="KW-0472">Membrane</keyword>
<dbReference type="AlphaFoldDB" id="A0A1F7RUX1"/>
<evidence type="ECO:0000313" key="11">
    <source>
        <dbReference type="EMBL" id="OGL44824.1"/>
    </source>
</evidence>
<evidence type="ECO:0000259" key="9">
    <source>
        <dbReference type="Pfam" id="PF03958"/>
    </source>
</evidence>
<dbReference type="Gene3D" id="2.60.40.3500">
    <property type="match status" value="1"/>
</dbReference>
<dbReference type="GO" id="GO:0009279">
    <property type="term" value="C:cell outer membrane"/>
    <property type="evidence" value="ECO:0007669"/>
    <property type="project" value="UniProtKB-SubCell"/>
</dbReference>
<dbReference type="PRINTS" id="PR00811">
    <property type="entry name" value="BCTERIALGSPD"/>
</dbReference>
<dbReference type="EMBL" id="MGDE01000162">
    <property type="protein sequence ID" value="OGL44824.1"/>
    <property type="molecule type" value="Genomic_DNA"/>
</dbReference>
<evidence type="ECO:0000256" key="1">
    <source>
        <dbReference type="ARBA" id="ARBA00004370"/>
    </source>
</evidence>
<dbReference type="PROSITE" id="PS51257">
    <property type="entry name" value="PROKAR_LIPOPROTEIN"/>
    <property type="match status" value="1"/>
</dbReference>
<evidence type="ECO:0000259" key="10">
    <source>
        <dbReference type="Pfam" id="PF11741"/>
    </source>
</evidence>
<reference evidence="11 12" key="1">
    <citation type="journal article" date="2016" name="Nat. Commun.">
        <title>Thousands of microbial genomes shed light on interconnected biogeochemical processes in an aquifer system.</title>
        <authorList>
            <person name="Anantharaman K."/>
            <person name="Brown C.T."/>
            <person name="Hug L.A."/>
            <person name="Sharon I."/>
            <person name="Castelle C.J."/>
            <person name="Probst A.J."/>
            <person name="Thomas B.C."/>
            <person name="Singh A."/>
            <person name="Wilkins M.J."/>
            <person name="Karaoz U."/>
            <person name="Brodie E.L."/>
            <person name="Williams K.H."/>
            <person name="Hubbard S.S."/>
            <person name="Banfield J.F."/>
        </authorList>
    </citation>
    <scope>NUCLEOTIDE SEQUENCE [LARGE SCALE GENOMIC DNA]</scope>
</reference>
<comment type="similarity">
    <text evidence="6">Belongs to the bacterial secretin family.</text>
</comment>
<evidence type="ECO:0000313" key="12">
    <source>
        <dbReference type="Proteomes" id="UP000178797"/>
    </source>
</evidence>
<sequence>MLSRKIRVVSYVFFFAALLGCAMKSPKDEMSSFGKTPERKLITDMSFEDTPTNTIIRLKSTGVLSYSSYILTNPIKLVIDINDSILSPGIKDELEIEKGIVKKAKLHEEKQPAEMTRLEIDLDEIVPRRIETVGEDLVIDIENPKESESLKMDLETIKESLKKGVDEKLGEIEAGEESEEGAYAPVEEDQEEKYEQQVKEDVKYKGEKISFDFQDASVEDVIRLIAEVSGMNFVIEKGVIGKLNVKLNKIPWDQALDLVMKINEPQLVAVVDNGIYRIMTLEKSKTMRKERAEETKAKREEEEAAVAILPLWTKTFRLSYAKAKDIEKNLRNFMSSRVKNGDALITIDDRTNSVIVKDIERNIGEIEDVIKNLDKPTPEVKIEAKIVEVNDKLERDLGIQWGGKFIASPVTGNATGRQFPNTINIGGAPVNPDTKSFLNPSPGNSWLANFPVQTATSGLGILLGNVDNTFNLEVRLSALEDENKAKILNKPELLVVDNEKARIQVGRQLPIVTVDEQGKQSISWKDVGIILEVTPQITADKSIFMKVKVEKSDKGEDVQTTEGQQFSIDTTTSETMVMIKNGDTAVIGGLYFTNKVNFKQGTPFLSKVPIFGNFFKASSKAEERRELLIFLTPKIIEQYTVLKDNSN</sequence>
<proteinExistence type="inferred from homology"/>
<evidence type="ECO:0000256" key="4">
    <source>
        <dbReference type="ARBA" id="ARBA00023136"/>
    </source>
</evidence>
<keyword evidence="3" id="KW-0732">Signal</keyword>
<gene>
    <name evidence="11" type="ORF">A2W05_09975</name>
</gene>
<dbReference type="PANTHER" id="PTHR30604">
    <property type="entry name" value="PROTEIN TRANSPORT PROTEIN HOFQ"/>
    <property type="match status" value="1"/>
</dbReference>
<dbReference type="GO" id="GO:0009306">
    <property type="term" value="P:protein secretion"/>
    <property type="evidence" value="ECO:0007669"/>
    <property type="project" value="InterPro"/>
</dbReference>
<dbReference type="InterPro" id="IPR001775">
    <property type="entry name" value="GspD/PilQ"/>
</dbReference>
<accession>A0A1F7RUX1</accession>
<evidence type="ECO:0000256" key="6">
    <source>
        <dbReference type="RuleBase" id="RU004003"/>
    </source>
</evidence>
<dbReference type="InterPro" id="IPR051808">
    <property type="entry name" value="Type_IV_pilus_biogenesis"/>
</dbReference>
<dbReference type="NCBIfam" id="TIGR02515">
    <property type="entry name" value="IV_pilus_PilQ"/>
    <property type="match status" value="1"/>
</dbReference>
<evidence type="ECO:0000259" key="8">
    <source>
        <dbReference type="Pfam" id="PF00263"/>
    </source>
</evidence>
<evidence type="ECO:0000256" key="2">
    <source>
        <dbReference type="ARBA" id="ARBA00022448"/>
    </source>
</evidence>
<dbReference type="InterPro" id="IPR021731">
    <property type="entry name" value="AMIN_dom"/>
</dbReference>
<evidence type="ECO:0000256" key="7">
    <source>
        <dbReference type="RuleBase" id="RU004004"/>
    </source>
</evidence>
<evidence type="ECO:0008006" key="13">
    <source>
        <dbReference type="Google" id="ProtNLM"/>
    </source>
</evidence>
<feature type="domain" description="Type II/III secretion system secretin-like" evidence="8">
    <location>
        <begin position="478"/>
        <end position="637"/>
    </location>
</feature>
<dbReference type="InterPro" id="IPR013355">
    <property type="entry name" value="Pilus_4_PilQ"/>
</dbReference>
<evidence type="ECO:0000256" key="5">
    <source>
        <dbReference type="ARBA" id="ARBA00023237"/>
    </source>
</evidence>
<protein>
    <recommendedName>
        <fullName evidence="13">Secretin/TonB short N-terminal domain-containing protein</fullName>
    </recommendedName>
</protein>
<comment type="subcellular location">
    <subcellularLocation>
        <location evidence="7">Cell outer membrane</location>
    </subcellularLocation>
    <subcellularLocation>
        <location evidence="1">Membrane</location>
    </subcellularLocation>
</comment>
<dbReference type="Proteomes" id="UP000178797">
    <property type="component" value="Unassembled WGS sequence"/>
</dbReference>
<organism evidence="11 12">
    <name type="scientific">Candidatus Schekmanbacteria bacterium RBG_16_38_10</name>
    <dbReference type="NCBI Taxonomy" id="1817879"/>
    <lineage>
        <taxon>Bacteria</taxon>
        <taxon>Candidatus Schekmaniibacteriota</taxon>
    </lineage>
</organism>
<feature type="domain" description="NolW-like" evidence="9">
    <location>
        <begin position="313"/>
        <end position="378"/>
    </location>
</feature>
<name>A0A1F7RUX1_9BACT</name>
<comment type="caution">
    <text evidence="11">The sequence shown here is derived from an EMBL/GenBank/DDBJ whole genome shotgun (WGS) entry which is preliminary data.</text>
</comment>
<dbReference type="Pfam" id="PF11741">
    <property type="entry name" value="AMIN"/>
    <property type="match status" value="1"/>
</dbReference>
<dbReference type="PANTHER" id="PTHR30604:SF1">
    <property type="entry name" value="DNA UTILIZATION PROTEIN HOFQ"/>
    <property type="match status" value="1"/>
</dbReference>
<keyword evidence="2 7" id="KW-0813">Transport</keyword>
<dbReference type="Pfam" id="PF03958">
    <property type="entry name" value="Secretin_N"/>
    <property type="match status" value="1"/>
</dbReference>
<evidence type="ECO:0000256" key="3">
    <source>
        <dbReference type="ARBA" id="ARBA00022729"/>
    </source>
</evidence>
<keyword evidence="5" id="KW-0998">Cell outer membrane</keyword>
<dbReference type="Gene3D" id="3.30.1370.120">
    <property type="match status" value="1"/>
</dbReference>
<dbReference type="Gene3D" id="3.30.1370.130">
    <property type="match status" value="1"/>
</dbReference>
<dbReference type="InterPro" id="IPR004846">
    <property type="entry name" value="T2SS/T3SS_dom"/>
</dbReference>
<feature type="domain" description="AMIN" evidence="10">
    <location>
        <begin position="46"/>
        <end position="125"/>
    </location>
</feature>
<dbReference type="Pfam" id="PF00263">
    <property type="entry name" value="Secretin"/>
    <property type="match status" value="1"/>
</dbReference>
<dbReference type="InterPro" id="IPR038591">
    <property type="entry name" value="NolW-like_sf"/>
</dbReference>
<dbReference type="InterPro" id="IPR005644">
    <property type="entry name" value="NolW-like"/>
</dbReference>